<organism evidence="2 3">
    <name type="scientific">Brassica napus</name>
    <name type="common">Rape</name>
    <dbReference type="NCBI Taxonomy" id="3708"/>
    <lineage>
        <taxon>Eukaryota</taxon>
        <taxon>Viridiplantae</taxon>
        <taxon>Streptophyta</taxon>
        <taxon>Embryophyta</taxon>
        <taxon>Tracheophyta</taxon>
        <taxon>Spermatophyta</taxon>
        <taxon>Magnoliopsida</taxon>
        <taxon>eudicotyledons</taxon>
        <taxon>Gunneridae</taxon>
        <taxon>Pentapetalae</taxon>
        <taxon>rosids</taxon>
        <taxon>malvids</taxon>
        <taxon>Brassicales</taxon>
        <taxon>Brassicaceae</taxon>
        <taxon>Brassiceae</taxon>
        <taxon>Brassica</taxon>
    </lineage>
</organism>
<sequence>MVSSRVSDSPAPKAHNGNVSSSASVQELNDEKFSSEEVGYIPSAPPISWARSWHIACSGFLRCMCATLPSCEGKGLHGGSHVSGKRMCSSTRSIRGEGTPFAIGGGNAGESIFTSSARGSCTKTQEKHWQNDIWHVKTDLDAAPTGNGILYVEPSLKKIEKLRVHFSNIATRISSKWRALKKINLRAKEKHLCRLRLKSSTVDDAAVIMKSGSDEEGHVFFPDSHEDDLIVEIFESNGKEFGRALVPLAKATEVSAYSLSWESVFREPGHQLVGKIQIHFDYSASSDDNSQLKGCSVAETVAYDLVLEKALKMQCFQQRKLLLHGSWKWLLEEFASYYGISDVYTKLTYLTYVMDVATPTSDCLHLVHDLLAPVIMKVNGKATLSHQENWILNEIKNQTEQILKLVFENYKSLDESSFSGMNDVVSSATGVPAPALAPAVKVYMLLHDILSPKDQSNLCHYFQVGAKKRSRMHMGETDEFVTNNNDPNFWDPSSMSSAYKKMTMVCKNVKNEIYTDIEIHNQYILPSFIDLPNLSASIYSTDLRNRLRTFLAAFPPSGPSPGVAELVIATVEFQRDLSSWNIGPIQAGVDAKELFHQLNETIQDYQVIISRWPKYIFVLESAIADVEKAIVEALEKQYANVLSPLKENLPPKKPYVVPDELGILLNTMKRMLDVLGSNIEDQFKAWSSSCIPEGGNVAHGDRLSEVTVMLRAKFRSYLQAVVEKLAQNATTLKKILQDSKGISHCACSKESVGESDMHNLKEQLTNTLNNLHSVCATHVFIALSRGYWDRMGEIVLSFLENKTENRAWYKGPRVVVSMLDDTFAAEMQKLLGDSLREQDLEPPRSIVELRWILCKENA</sequence>
<reference evidence="2 3" key="1">
    <citation type="submission" date="2021-05" db="EMBL/GenBank/DDBJ databases">
        <title>Genome Assembly of Synthetic Allotetraploid Brassica napus Reveals Homoeologous Exchanges between Subgenomes.</title>
        <authorList>
            <person name="Davis J.T."/>
        </authorList>
    </citation>
    <scope>NUCLEOTIDE SEQUENCE [LARGE SCALE GENOMIC DNA]</scope>
    <source>
        <strain evidence="3">cv. Da-Ae</strain>
        <tissue evidence="2">Seedling</tissue>
    </source>
</reference>
<accession>A0ABQ8E1K2</accession>
<protein>
    <recommendedName>
        <fullName evidence="4">MHD1 domain-containing protein</fullName>
    </recommendedName>
</protein>
<dbReference type="Proteomes" id="UP000824890">
    <property type="component" value="Unassembled WGS sequence"/>
</dbReference>
<gene>
    <name evidence="2" type="ORF">HID58_012624</name>
</gene>
<name>A0ABQ8E1K2_BRANA</name>
<comment type="caution">
    <text evidence="2">The sequence shown here is derived from an EMBL/GenBank/DDBJ whole genome shotgun (WGS) entry which is preliminary data.</text>
</comment>
<keyword evidence="3" id="KW-1185">Reference proteome</keyword>
<proteinExistence type="predicted"/>
<evidence type="ECO:0000256" key="1">
    <source>
        <dbReference type="SAM" id="MobiDB-lite"/>
    </source>
</evidence>
<feature type="compositionally biased region" description="Polar residues" evidence="1">
    <location>
        <begin position="17"/>
        <end position="27"/>
    </location>
</feature>
<evidence type="ECO:0000313" key="3">
    <source>
        <dbReference type="Proteomes" id="UP000824890"/>
    </source>
</evidence>
<feature type="region of interest" description="Disordered" evidence="1">
    <location>
        <begin position="1"/>
        <end position="28"/>
    </location>
</feature>
<dbReference type="PANTHER" id="PTHR31110:SF2">
    <property type="entry name" value="PESTICIDAL CRYSTAL CRY8BA PROTEIN"/>
    <property type="match status" value="1"/>
</dbReference>
<dbReference type="PANTHER" id="PTHR31110">
    <property type="entry name" value="PESTICIDAL CRYSTAL CRY8BA PROTEIN"/>
    <property type="match status" value="1"/>
</dbReference>
<evidence type="ECO:0008006" key="4">
    <source>
        <dbReference type="Google" id="ProtNLM"/>
    </source>
</evidence>
<dbReference type="EMBL" id="JAGKQM010000003">
    <property type="protein sequence ID" value="KAH0935507.1"/>
    <property type="molecule type" value="Genomic_DNA"/>
</dbReference>
<evidence type="ECO:0000313" key="2">
    <source>
        <dbReference type="EMBL" id="KAH0935507.1"/>
    </source>
</evidence>